<accession>A4VEG1</accession>
<evidence type="ECO:0000313" key="3">
    <source>
        <dbReference type="Proteomes" id="UP000009168"/>
    </source>
</evidence>
<dbReference type="InParanoid" id="A4VEG1"/>
<dbReference type="SUPFAM" id="SSF101908">
    <property type="entry name" value="Putative isomerase YbhE"/>
    <property type="match status" value="1"/>
</dbReference>
<dbReference type="GeneID" id="7834248"/>
<dbReference type="SUPFAM" id="SSF50998">
    <property type="entry name" value="Quinoprotein alcohol dehydrogenase-like"/>
    <property type="match status" value="1"/>
</dbReference>
<protein>
    <submittedName>
        <fullName evidence="2">Two component regulator propeller family protein</fullName>
    </submittedName>
</protein>
<name>A4VEG1_TETTS</name>
<dbReference type="InterPro" id="IPR011047">
    <property type="entry name" value="Quinoprotein_ADH-like_sf"/>
</dbReference>
<dbReference type="HOGENOM" id="CLU_000949_0_0_1"/>
<reference evidence="3" key="1">
    <citation type="journal article" date="2006" name="PLoS Biol.">
        <title>Macronuclear genome sequence of the ciliate Tetrahymena thermophila, a model eukaryote.</title>
        <authorList>
            <person name="Eisen J.A."/>
            <person name="Coyne R.S."/>
            <person name="Wu M."/>
            <person name="Wu D."/>
            <person name="Thiagarajan M."/>
            <person name="Wortman J.R."/>
            <person name="Badger J.H."/>
            <person name="Ren Q."/>
            <person name="Amedeo P."/>
            <person name="Jones K.M."/>
            <person name="Tallon L.J."/>
            <person name="Delcher A.L."/>
            <person name="Salzberg S.L."/>
            <person name="Silva J.C."/>
            <person name="Haas B.J."/>
            <person name="Majoros W.H."/>
            <person name="Farzad M."/>
            <person name="Carlton J.M."/>
            <person name="Smith R.K. Jr."/>
            <person name="Garg J."/>
            <person name="Pearlman R.E."/>
            <person name="Karrer K.M."/>
            <person name="Sun L."/>
            <person name="Manning G."/>
            <person name="Elde N.C."/>
            <person name="Turkewitz A.P."/>
            <person name="Asai D.J."/>
            <person name="Wilkes D.E."/>
            <person name="Wang Y."/>
            <person name="Cai H."/>
            <person name="Collins K."/>
            <person name="Stewart B.A."/>
            <person name="Lee S.R."/>
            <person name="Wilamowska K."/>
            <person name="Weinberg Z."/>
            <person name="Ruzzo W.L."/>
            <person name="Wloga D."/>
            <person name="Gaertig J."/>
            <person name="Frankel J."/>
            <person name="Tsao C.-C."/>
            <person name="Gorovsky M.A."/>
            <person name="Keeling P.J."/>
            <person name="Waller R.F."/>
            <person name="Patron N.J."/>
            <person name="Cherry J.M."/>
            <person name="Stover N.A."/>
            <person name="Krieger C.J."/>
            <person name="del Toro C."/>
            <person name="Ryder H.F."/>
            <person name="Williamson S.C."/>
            <person name="Barbeau R.A."/>
            <person name="Hamilton E.P."/>
            <person name="Orias E."/>
        </authorList>
    </citation>
    <scope>NUCLEOTIDE SEQUENCE [LARGE SCALE GENOMIC DNA]</scope>
    <source>
        <strain evidence="3">SB210</strain>
    </source>
</reference>
<dbReference type="Proteomes" id="UP000009168">
    <property type="component" value="Unassembled WGS sequence"/>
</dbReference>
<sequence>MRVNFLFIQFIFTYVFGQNQQVGFVYNSIPYKSFDVHSSNGTSSRIKVSQQTGIAIVAIGNAGIMIIDNKFNTNIHQSPDKSYIQCVQISKNGQYIFLGMVGQVGIFQLDQIDFNIKMINTINVQNMTIVDIQFNLEEEIMFVVGYLGILQWYDSRNITNLIQLGIIDYSQDQMLFNRGAMPPDDRFFYVAADSEGMMVFRIDKSLQNNQLQVNLTKILTKQAVSSFTELVVTSKNNYVFAIDRWNGIQFFYDLSQLILYGDDVENQNNQLIKMAPFNLGNNIGYTSSIGLSLDDQFLYVGARSLGILIYNIQDPLNPQFFQQLQLAGQSYSIALSPKKTVISNTTFDNQFIYYSNSLSVAIYQKQEPSLFNNIPNLFNAQQSQFFIEGTSITKWRCAISSNNKYLLGALDADGLSIFEIKVNSYTKSTPSTMQIQYQFSDSQQQILRTNSFRVFGPDESIPLGFYADNIYFSKDGQYIYFATEQPTFNVIAYKFKVIISPDGEYTFEYVKGLHYDQVYYCEEMNFSEDEQHAIMSFDVGILLVDMIKFEVISMYNNQGVIGTCCGAVLSHDKKHALAVVRNVGLFIYDTSDMANIKMVNQWRTNGGETLLRSQVNQIIYFLDGFNGIILLDSTKLPEIVVIGSYISSGWTNFISFTNDERYGIISTMDSGTLTLIDLTDKSNLRVIMKSTIQSQNSVTTCVDKTGLSFLFSINQHFFRLYNLQSQIQIHVEREVQSISTLEYTSISDIEPFQVGLQYLVRFVVLYRQPNQVISQIYYYQNLVLQNLPSWMTIDRSDQSTSNLQALIQLNIPKECLDSQAGNKSFLTIVIQSCFQLDANSFIFETTELITTQSESTSIFNYLKQSGYIDGINCATNFFDSTIKKYIDLTLVFATSNIDPNRLAIIQSYVTETFKRTIVYNQFVFDVVSSLQFDQSQKIQMIQAIQKDITVSLAFQDSSQYNFIQKTYPNLVMYFNDQLTVMKIEGDLSYVNQALSNGILYFDKSKFSNQTYTSLKEIQVAISDNFNYNLNLNLNVESEVKFLKLKSDIVTQKTLQDQMNKQGTDLTIEESFMIQFDIASFIDPDQIPLSYQFQQQISGQFVPISSDSFIKCDNVNLRLVGSPPSSYLFQTIYLRLQVTNGYTIKYDYFYININRMPFSYVLNILIQVLGPIAFAFGLYKKRASFMNLYFKNQTMYSTETAYVNQIYRKKILILDQDYEIAYLFLQKFLKQSGKNLNQGANKLRKSILNVESAKSEKIINIQQSIQTQEKYKQVEGDLCKVAQQQELAETPSNNINILGVNKNRQFVSNNLVNQDESFSYSKKQINETVQSQFSSQIVQKETQSKQNSKIKQQSKLKKMFKDKYERRYSIQQQEIRQKKQSIDLVSQSGIFRNAENKNYLLNKYTIQAEDGTFQMSNLFNQMVEQKLIIQYELLDHKIEDYVIDLQNEDSRFYQCLKANVLRHLLENEKKTLSIYQFLKKYSLETGNYLQNDWYKQYVQIIATNDLDQYGVHVPFSKTTLIEDEIFKVLKDLEIIPKNLDLENYQLSYLQSIDINPYLLKEVLFADALGLNFISSKAIIKCCGESIHLEKNQLVSVEAFEKIEDGVCLCLRKLFNLQYKTLPISKYISLPSWMSYEFKNGVVILEGIPTKSDVNSFLIRVYDQTRFVSYQFHLNVVGDSRPRDEVEVPLLEDQVKESNFIKESDARLQLQSLKENMKSIQLGNNIINNSKGNQLQMSSRKQQNIVDLFSIKNSPNQTQNQLKNEQEENVDEIEEKAYTGIRSMTEYDQELTSPPIFPLGPGIMRNSPLLSFKLNTQIHDIQLQEQFDKQKDSERDELQSKFQYEKQLKKELYDYTNQSINKQQPNQNQI</sequence>
<keyword evidence="3" id="KW-1185">Reference proteome</keyword>
<feature type="signal peptide" evidence="1">
    <location>
        <begin position="1"/>
        <end position="17"/>
    </location>
</feature>
<gene>
    <name evidence="2" type="ORF">TTHERM_00610559</name>
</gene>
<dbReference type="KEGG" id="tet:TTHERM_00610559"/>
<organism evidence="2 3">
    <name type="scientific">Tetrahymena thermophila (strain SB210)</name>
    <dbReference type="NCBI Taxonomy" id="312017"/>
    <lineage>
        <taxon>Eukaryota</taxon>
        <taxon>Sar</taxon>
        <taxon>Alveolata</taxon>
        <taxon>Ciliophora</taxon>
        <taxon>Intramacronucleata</taxon>
        <taxon>Oligohymenophorea</taxon>
        <taxon>Hymenostomatida</taxon>
        <taxon>Tetrahymenina</taxon>
        <taxon>Tetrahymenidae</taxon>
        <taxon>Tetrahymena</taxon>
    </lineage>
</organism>
<dbReference type="EMBL" id="GG662800">
    <property type="protein sequence ID" value="EDK31917.2"/>
    <property type="molecule type" value="Genomic_DNA"/>
</dbReference>
<feature type="chain" id="PRO_5002673546" evidence="1">
    <location>
        <begin position="18"/>
        <end position="1868"/>
    </location>
</feature>
<keyword evidence="1" id="KW-0732">Signal</keyword>
<proteinExistence type="predicted"/>
<dbReference type="RefSeq" id="XP_001471211.2">
    <property type="nucleotide sequence ID" value="XM_001471161.2"/>
</dbReference>
<evidence type="ECO:0000313" key="2">
    <source>
        <dbReference type="EMBL" id="EDK31917.2"/>
    </source>
</evidence>
<evidence type="ECO:0000256" key="1">
    <source>
        <dbReference type="SAM" id="SignalP"/>
    </source>
</evidence>